<evidence type="ECO:0000256" key="11">
    <source>
        <dbReference type="SAM" id="SignalP"/>
    </source>
</evidence>
<proteinExistence type="inferred from homology"/>
<comment type="similarity">
    <text evidence="9">Belongs to the early nodulin-like (ENODL) family.</text>
</comment>
<dbReference type="InterPro" id="IPR039391">
    <property type="entry name" value="Phytocyanin-like"/>
</dbReference>
<dbReference type="CDD" id="cd11019">
    <property type="entry name" value="OsENODL1_like"/>
    <property type="match status" value="1"/>
</dbReference>
<comment type="subcellular location">
    <subcellularLocation>
        <location evidence="1">Cell membrane</location>
        <topology evidence="1">Lipid-anchor</topology>
        <topology evidence="1">GPI-anchor</topology>
    </subcellularLocation>
</comment>
<evidence type="ECO:0000313" key="13">
    <source>
        <dbReference type="RefSeq" id="XP_035543311.1"/>
    </source>
</evidence>
<evidence type="ECO:0000313" key="12">
    <source>
        <dbReference type="Proteomes" id="UP000235220"/>
    </source>
</evidence>
<keyword evidence="6" id="KW-1015">Disulfide bond</keyword>
<evidence type="ECO:0000256" key="10">
    <source>
        <dbReference type="SAM" id="MobiDB-lite"/>
    </source>
</evidence>
<evidence type="ECO:0000256" key="8">
    <source>
        <dbReference type="ARBA" id="ARBA00023288"/>
    </source>
</evidence>
<accession>A0A6P9E7J1</accession>
<name>A0A6P9E7J1_JUGRE</name>
<sequence length="220" mass="23709">MAKNNFLSNHQKKTLHSVWLVCLMLLMHEGGATEFTIGGSKGWTVPTDPKEVHYNQWAENHRFQIGDSLVFVYPPDQDSLLHVTQEDYTNCNTESPIEKFSDGHTVFNLKQSGSFYFISGNKDHCLKNEKLVVIVLADRSNKTGTDSPPPSGSTEITPAPAPANGESPSPPPVDTVEINPTPAPVSEPSPPPPSGASSVSIIGSINSLGVFIAASLVLLF</sequence>
<dbReference type="SUPFAM" id="SSF49503">
    <property type="entry name" value="Cupredoxins"/>
    <property type="match status" value="1"/>
</dbReference>
<dbReference type="OrthoDB" id="691587at2759"/>
<keyword evidence="2" id="KW-1003">Cell membrane</keyword>
<dbReference type="GO" id="GO:0005886">
    <property type="term" value="C:plasma membrane"/>
    <property type="evidence" value="ECO:0000318"/>
    <property type="project" value="GO_Central"/>
</dbReference>
<dbReference type="Gramene" id="Jr02_23700_p1">
    <property type="protein sequence ID" value="cds.Jr02_23700_p1"/>
    <property type="gene ID" value="Jr02_23700"/>
</dbReference>
<dbReference type="FunFam" id="2.60.40.420:FF:000010">
    <property type="entry name" value="Early nodulin-like protein 1"/>
    <property type="match status" value="1"/>
</dbReference>
<dbReference type="InterPro" id="IPR008972">
    <property type="entry name" value="Cupredoxin"/>
</dbReference>
<keyword evidence="5" id="KW-0472">Membrane</keyword>
<keyword evidence="12" id="KW-1185">Reference proteome</keyword>
<dbReference type="RefSeq" id="XP_035543311.1">
    <property type="nucleotide sequence ID" value="XM_035687418.1"/>
</dbReference>
<evidence type="ECO:0000256" key="7">
    <source>
        <dbReference type="ARBA" id="ARBA00023180"/>
    </source>
</evidence>
<dbReference type="GO" id="GO:0009055">
    <property type="term" value="F:electron transfer activity"/>
    <property type="evidence" value="ECO:0007669"/>
    <property type="project" value="InterPro"/>
</dbReference>
<dbReference type="PANTHER" id="PTHR33021:SF253">
    <property type="entry name" value="EARLY NODULIN-LIKE PROTEIN 9"/>
    <property type="match status" value="1"/>
</dbReference>
<dbReference type="KEGG" id="jre:108983093"/>
<organism evidence="12 13">
    <name type="scientific">Juglans regia</name>
    <name type="common">English walnut</name>
    <dbReference type="NCBI Taxonomy" id="51240"/>
    <lineage>
        <taxon>Eukaryota</taxon>
        <taxon>Viridiplantae</taxon>
        <taxon>Streptophyta</taxon>
        <taxon>Embryophyta</taxon>
        <taxon>Tracheophyta</taxon>
        <taxon>Spermatophyta</taxon>
        <taxon>Magnoliopsida</taxon>
        <taxon>eudicotyledons</taxon>
        <taxon>Gunneridae</taxon>
        <taxon>Pentapetalae</taxon>
        <taxon>rosids</taxon>
        <taxon>fabids</taxon>
        <taxon>Fagales</taxon>
        <taxon>Juglandaceae</taxon>
        <taxon>Juglans</taxon>
    </lineage>
</organism>
<evidence type="ECO:0000256" key="6">
    <source>
        <dbReference type="ARBA" id="ARBA00023157"/>
    </source>
</evidence>
<protein>
    <submittedName>
        <fullName evidence="13">Early nodulin-like protein 3</fullName>
    </submittedName>
</protein>
<dbReference type="GO" id="GO:0098552">
    <property type="term" value="C:side of membrane"/>
    <property type="evidence" value="ECO:0007669"/>
    <property type="project" value="UniProtKB-KW"/>
</dbReference>
<evidence type="ECO:0000256" key="5">
    <source>
        <dbReference type="ARBA" id="ARBA00023136"/>
    </source>
</evidence>
<dbReference type="InterPro" id="IPR003245">
    <property type="entry name" value="Phytocyanin_dom"/>
</dbReference>
<dbReference type="GeneID" id="108983093"/>
<evidence type="ECO:0000256" key="9">
    <source>
        <dbReference type="ARBA" id="ARBA00035011"/>
    </source>
</evidence>
<reference evidence="13" key="1">
    <citation type="submission" date="2025-08" db="UniProtKB">
        <authorList>
            <consortium name="RefSeq"/>
        </authorList>
    </citation>
    <scope>IDENTIFICATION</scope>
    <source>
        <tissue evidence="13">Leaves</tissue>
    </source>
</reference>
<feature type="chain" id="PRO_5043680559" evidence="11">
    <location>
        <begin position="33"/>
        <end position="220"/>
    </location>
</feature>
<keyword evidence="8" id="KW-0449">Lipoprotein</keyword>
<gene>
    <name evidence="13" type="primary">LOC108983093</name>
</gene>
<evidence type="ECO:0000256" key="4">
    <source>
        <dbReference type="ARBA" id="ARBA00022729"/>
    </source>
</evidence>
<evidence type="ECO:0000256" key="3">
    <source>
        <dbReference type="ARBA" id="ARBA00022622"/>
    </source>
</evidence>
<evidence type="ECO:0000256" key="2">
    <source>
        <dbReference type="ARBA" id="ARBA00022475"/>
    </source>
</evidence>
<dbReference type="InterPro" id="IPR041846">
    <property type="entry name" value="ENL_dom"/>
</dbReference>
<evidence type="ECO:0000256" key="1">
    <source>
        <dbReference type="ARBA" id="ARBA00004609"/>
    </source>
</evidence>
<dbReference type="Gene3D" id="2.60.40.420">
    <property type="entry name" value="Cupredoxins - blue copper proteins"/>
    <property type="match status" value="1"/>
</dbReference>
<feature type="compositionally biased region" description="Pro residues" evidence="10">
    <location>
        <begin position="181"/>
        <end position="194"/>
    </location>
</feature>
<feature type="signal peptide" evidence="11">
    <location>
        <begin position="1"/>
        <end position="32"/>
    </location>
</feature>
<keyword evidence="4 11" id="KW-0732">Signal</keyword>
<dbReference type="FunCoup" id="A0A6P9E7J1">
    <property type="interactions" value="238"/>
</dbReference>
<feature type="region of interest" description="Disordered" evidence="10">
    <location>
        <begin position="140"/>
        <end position="198"/>
    </location>
</feature>
<feature type="compositionally biased region" description="Polar residues" evidence="10">
    <location>
        <begin position="142"/>
        <end position="156"/>
    </location>
</feature>
<dbReference type="Pfam" id="PF02298">
    <property type="entry name" value="Cu_bind_like"/>
    <property type="match status" value="1"/>
</dbReference>
<dbReference type="Proteomes" id="UP000235220">
    <property type="component" value="Chromosome 2"/>
</dbReference>
<dbReference type="AlphaFoldDB" id="A0A6P9E7J1"/>
<dbReference type="PROSITE" id="PS51485">
    <property type="entry name" value="PHYTOCYANIN"/>
    <property type="match status" value="1"/>
</dbReference>
<dbReference type="PANTHER" id="PTHR33021">
    <property type="entry name" value="BLUE COPPER PROTEIN"/>
    <property type="match status" value="1"/>
</dbReference>
<keyword evidence="3" id="KW-0336">GPI-anchor</keyword>
<keyword evidence="7" id="KW-0325">Glycoprotein</keyword>